<gene>
    <name evidence="13" type="ORF">D1Z90_11390</name>
</gene>
<dbReference type="SUPFAM" id="SSF74653">
    <property type="entry name" value="TolA/TonB C-terminal domain"/>
    <property type="match status" value="1"/>
</dbReference>
<evidence type="ECO:0000256" key="1">
    <source>
        <dbReference type="ARBA" id="ARBA00004383"/>
    </source>
</evidence>
<evidence type="ECO:0000256" key="2">
    <source>
        <dbReference type="ARBA" id="ARBA00006555"/>
    </source>
</evidence>
<dbReference type="Gene3D" id="3.30.1150.10">
    <property type="match status" value="1"/>
</dbReference>
<reference evidence="13 14" key="1">
    <citation type="submission" date="2018-09" db="EMBL/GenBank/DDBJ databases">
        <authorList>
            <person name="Wang F."/>
        </authorList>
    </citation>
    <scope>NUCLEOTIDE SEQUENCE [LARGE SCALE GENOMIC DNA]</scope>
    <source>
        <strain evidence="13 14">PLHSC7-2</strain>
    </source>
</reference>
<proteinExistence type="inferred from homology"/>
<keyword evidence="8" id="KW-1133">Transmembrane helix</keyword>
<feature type="domain" description="TonB C-terminal" evidence="12">
    <location>
        <begin position="121"/>
        <end position="214"/>
    </location>
</feature>
<evidence type="ECO:0000256" key="5">
    <source>
        <dbReference type="ARBA" id="ARBA00022519"/>
    </source>
</evidence>
<comment type="subcellular location">
    <subcellularLocation>
        <location evidence="1 10">Cell inner membrane</location>
        <topology evidence="1 10">Single-pass membrane protein</topology>
        <orientation evidence="1 10">Periplasmic side</orientation>
    </subcellularLocation>
</comment>
<keyword evidence="14" id="KW-1185">Reference proteome</keyword>
<organism evidence="13 14">
    <name type="scientific">Motilimonas pumila</name>
    <dbReference type="NCBI Taxonomy" id="2303987"/>
    <lineage>
        <taxon>Bacteria</taxon>
        <taxon>Pseudomonadati</taxon>
        <taxon>Pseudomonadota</taxon>
        <taxon>Gammaproteobacteria</taxon>
        <taxon>Alteromonadales</taxon>
        <taxon>Alteromonadales genera incertae sedis</taxon>
        <taxon>Motilimonas</taxon>
    </lineage>
</organism>
<dbReference type="Proteomes" id="UP000283255">
    <property type="component" value="Unassembled WGS sequence"/>
</dbReference>
<keyword evidence="9" id="KW-0472">Membrane</keyword>
<feature type="region of interest" description="Disordered" evidence="11">
    <location>
        <begin position="54"/>
        <end position="82"/>
    </location>
</feature>
<evidence type="ECO:0000256" key="9">
    <source>
        <dbReference type="ARBA" id="ARBA00023136"/>
    </source>
</evidence>
<dbReference type="RefSeq" id="WP_119910886.1">
    <property type="nucleotide sequence ID" value="NZ_QZCH01000013.1"/>
</dbReference>
<dbReference type="OrthoDB" id="1628901at2"/>
<keyword evidence="7 10" id="KW-0653">Protein transport</keyword>
<keyword evidence="3 10" id="KW-0813">Transport</keyword>
<dbReference type="InterPro" id="IPR037682">
    <property type="entry name" value="TonB_C"/>
</dbReference>
<dbReference type="PRINTS" id="PR01374">
    <property type="entry name" value="TONBPROTEIN"/>
</dbReference>
<dbReference type="InterPro" id="IPR051045">
    <property type="entry name" value="TonB-dependent_transducer"/>
</dbReference>
<evidence type="ECO:0000313" key="14">
    <source>
        <dbReference type="Proteomes" id="UP000283255"/>
    </source>
</evidence>
<keyword evidence="6" id="KW-0812">Transmembrane</keyword>
<protein>
    <recommendedName>
        <fullName evidence="10">Protein TonB</fullName>
    </recommendedName>
</protein>
<dbReference type="EMBL" id="QZCH01000013">
    <property type="protein sequence ID" value="RJG47506.1"/>
    <property type="molecule type" value="Genomic_DNA"/>
</dbReference>
<dbReference type="GO" id="GO:0015031">
    <property type="term" value="P:protein transport"/>
    <property type="evidence" value="ECO:0007669"/>
    <property type="project" value="UniProtKB-UniRule"/>
</dbReference>
<dbReference type="GO" id="GO:0030288">
    <property type="term" value="C:outer membrane-bounded periplasmic space"/>
    <property type="evidence" value="ECO:0007669"/>
    <property type="project" value="InterPro"/>
</dbReference>
<evidence type="ECO:0000256" key="3">
    <source>
        <dbReference type="ARBA" id="ARBA00022448"/>
    </source>
</evidence>
<evidence type="ECO:0000256" key="8">
    <source>
        <dbReference type="ARBA" id="ARBA00022989"/>
    </source>
</evidence>
<name>A0A418YEI2_9GAMM</name>
<evidence type="ECO:0000256" key="7">
    <source>
        <dbReference type="ARBA" id="ARBA00022927"/>
    </source>
</evidence>
<dbReference type="PROSITE" id="PS52015">
    <property type="entry name" value="TONB_CTD"/>
    <property type="match status" value="1"/>
</dbReference>
<evidence type="ECO:0000256" key="6">
    <source>
        <dbReference type="ARBA" id="ARBA00022692"/>
    </source>
</evidence>
<evidence type="ECO:0000259" key="12">
    <source>
        <dbReference type="PROSITE" id="PS52015"/>
    </source>
</evidence>
<evidence type="ECO:0000313" key="13">
    <source>
        <dbReference type="EMBL" id="RJG47506.1"/>
    </source>
</evidence>
<keyword evidence="10" id="KW-0735">Signal-anchor</keyword>
<dbReference type="GO" id="GO:0031992">
    <property type="term" value="F:energy transducer activity"/>
    <property type="evidence" value="ECO:0007669"/>
    <property type="project" value="InterPro"/>
</dbReference>
<keyword evidence="5 10" id="KW-0997">Cell inner membrane</keyword>
<dbReference type="GO" id="GO:0005886">
    <property type="term" value="C:plasma membrane"/>
    <property type="evidence" value="ECO:0007669"/>
    <property type="project" value="UniProtKB-SubCell"/>
</dbReference>
<evidence type="ECO:0000256" key="4">
    <source>
        <dbReference type="ARBA" id="ARBA00022475"/>
    </source>
</evidence>
<dbReference type="InterPro" id="IPR006260">
    <property type="entry name" value="TonB/TolA_C"/>
</dbReference>
<dbReference type="PANTHER" id="PTHR33446">
    <property type="entry name" value="PROTEIN TONB-RELATED"/>
    <property type="match status" value="1"/>
</dbReference>
<dbReference type="InterPro" id="IPR003538">
    <property type="entry name" value="TonB"/>
</dbReference>
<comment type="similarity">
    <text evidence="2 10">Belongs to the TonB family.</text>
</comment>
<comment type="function">
    <text evidence="10">Interacts with outer membrane receptor proteins that carry out high-affinity binding and energy dependent uptake into the periplasmic space of specific substrates. It could act to transduce energy from the cytoplasmic membrane to specific energy-requiring processes in the outer membrane, resulting in the release into the periplasm of ligands bound by these outer membrane proteins.</text>
</comment>
<comment type="caution">
    <text evidence="13">The sequence shown here is derived from an EMBL/GenBank/DDBJ whole genome shotgun (WGS) entry which is preliminary data.</text>
</comment>
<evidence type="ECO:0000256" key="10">
    <source>
        <dbReference type="RuleBase" id="RU362123"/>
    </source>
</evidence>
<sequence>MVRLLVCIPLGLGVAALLFWLLAHLAGFAAISQHAKSAPVRFQFLAIKQDTQAQILQREREKPPEPELEQAPQMPNMQQPAAAPVMAPQLNLAMPQLEASTVQTVAVDIGKFAPPAPMGLMVDNQAMPVARVNPTYPSKARRRNIEGEVTVEFEVGKDGSVVASSIKIVAANPADVFDKSVRRAVARWRYQPKQVNGQNVAFKTRTILQFNMLD</sequence>
<feature type="compositionally biased region" description="Low complexity" evidence="11">
    <location>
        <begin position="69"/>
        <end position="82"/>
    </location>
</feature>
<evidence type="ECO:0000256" key="11">
    <source>
        <dbReference type="SAM" id="MobiDB-lite"/>
    </source>
</evidence>
<dbReference type="GO" id="GO:0055085">
    <property type="term" value="P:transmembrane transport"/>
    <property type="evidence" value="ECO:0007669"/>
    <property type="project" value="InterPro"/>
</dbReference>
<keyword evidence="4 10" id="KW-1003">Cell membrane</keyword>
<dbReference type="AlphaFoldDB" id="A0A418YEI2"/>
<dbReference type="GO" id="GO:0015891">
    <property type="term" value="P:siderophore transport"/>
    <property type="evidence" value="ECO:0007669"/>
    <property type="project" value="InterPro"/>
</dbReference>
<dbReference type="Pfam" id="PF03544">
    <property type="entry name" value="TonB_C"/>
    <property type="match status" value="1"/>
</dbReference>
<dbReference type="NCBIfam" id="TIGR01352">
    <property type="entry name" value="tonB_Cterm"/>
    <property type="match status" value="1"/>
</dbReference>
<accession>A0A418YEI2</accession>
<reference evidence="13 14" key="2">
    <citation type="submission" date="2019-01" db="EMBL/GenBank/DDBJ databases">
        <title>Motilimonas pumilus sp. nov., isolated from the gut of sea cucumber (Apostichopus japonicus).</title>
        <authorList>
            <person name="Wang F.-Q."/>
            <person name="Ren L.-H."/>
            <person name="Lin Y.-W."/>
            <person name="Sun G.-H."/>
            <person name="Du Z.-J."/>
            <person name="Zhao J.-X."/>
            <person name="Liu X.-J."/>
            <person name="Liu L.-J."/>
        </authorList>
    </citation>
    <scope>NUCLEOTIDE SEQUENCE [LARGE SCALE GENOMIC DNA]</scope>
    <source>
        <strain evidence="13 14">PLHSC7-2</strain>
    </source>
</reference>